<keyword evidence="1" id="KW-0732">Signal</keyword>
<proteinExistence type="predicted"/>
<sequence length="145" mass="15664">MNVLKIGGIAVAAALTAVPAAPAPASAQSLPQCYGQRIAREQIRTNGVIGTYLEVFYTPSNATICAYVNTTEQSKQTRKRMLVALRQCADRGSGCSTWSTLRTENELTRSGRLAVKRTKPCFQGFGATQWGDHEWGHTTTSAICP</sequence>
<keyword evidence="3" id="KW-1185">Reference proteome</keyword>
<evidence type="ECO:0000313" key="2">
    <source>
        <dbReference type="EMBL" id="MFD1939738.1"/>
    </source>
</evidence>
<dbReference type="Proteomes" id="UP001597368">
    <property type="component" value="Unassembled WGS sequence"/>
</dbReference>
<evidence type="ECO:0000313" key="3">
    <source>
        <dbReference type="Proteomes" id="UP001597368"/>
    </source>
</evidence>
<evidence type="ECO:0008006" key="4">
    <source>
        <dbReference type="Google" id="ProtNLM"/>
    </source>
</evidence>
<gene>
    <name evidence="2" type="ORF">ACFSKW_50615</name>
</gene>
<reference evidence="3" key="1">
    <citation type="journal article" date="2019" name="Int. J. Syst. Evol. Microbiol.">
        <title>The Global Catalogue of Microorganisms (GCM) 10K type strain sequencing project: providing services to taxonomists for standard genome sequencing and annotation.</title>
        <authorList>
            <consortium name="The Broad Institute Genomics Platform"/>
            <consortium name="The Broad Institute Genome Sequencing Center for Infectious Disease"/>
            <person name="Wu L."/>
            <person name="Ma J."/>
        </authorList>
    </citation>
    <scope>NUCLEOTIDE SEQUENCE [LARGE SCALE GENOMIC DNA]</scope>
    <source>
        <strain evidence="3">ICMP 6774ER</strain>
    </source>
</reference>
<dbReference type="EMBL" id="JBHUFV010000096">
    <property type="protein sequence ID" value="MFD1939738.1"/>
    <property type="molecule type" value="Genomic_DNA"/>
</dbReference>
<accession>A0ABW4TCI1</accession>
<feature type="signal peptide" evidence="1">
    <location>
        <begin position="1"/>
        <end position="27"/>
    </location>
</feature>
<comment type="caution">
    <text evidence="2">The sequence shown here is derived from an EMBL/GenBank/DDBJ whole genome shotgun (WGS) entry which is preliminary data.</text>
</comment>
<organism evidence="2 3">
    <name type="scientific">Nonomuraea mangrovi</name>
    <dbReference type="NCBI Taxonomy" id="2316207"/>
    <lineage>
        <taxon>Bacteria</taxon>
        <taxon>Bacillati</taxon>
        <taxon>Actinomycetota</taxon>
        <taxon>Actinomycetes</taxon>
        <taxon>Streptosporangiales</taxon>
        <taxon>Streptosporangiaceae</taxon>
        <taxon>Nonomuraea</taxon>
    </lineage>
</organism>
<feature type="chain" id="PRO_5046597606" description="Secreted protein" evidence="1">
    <location>
        <begin position="28"/>
        <end position="145"/>
    </location>
</feature>
<evidence type="ECO:0000256" key="1">
    <source>
        <dbReference type="SAM" id="SignalP"/>
    </source>
</evidence>
<name>A0ABW4TCI1_9ACTN</name>
<protein>
    <recommendedName>
        <fullName evidence="4">Secreted protein</fullName>
    </recommendedName>
</protein>
<dbReference type="RefSeq" id="WP_379582293.1">
    <property type="nucleotide sequence ID" value="NZ_JBHUFV010000096.1"/>
</dbReference>